<dbReference type="GO" id="GO:0000287">
    <property type="term" value="F:magnesium ion binding"/>
    <property type="evidence" value="ECO:0007669"/>
    <property type="project" value="InterPro"/>
</dbReference>
<evidence type="ECO:0000256" key="3">
    <source>
        <dbReference type="ARBA" id="ARBA00006506"/>
    </source>
</evidence>
<evidence type="ECO:0000256" key="2">
    <source>
        <dbReference type="ARBA" id="ARBA00001946"/>
    </source>
</evidence>
<evidence type="ECO:0000313" key="9">
    <source>
        <dbReference type="EMBL" id="VFU11049.1"/>
    </source>
</evidence>
<dbReference type="InterPro" id="IPR015797">
    <property type="entry name" value="NUDIX_hydrolase-like_dom_sf"/>
</dbReference>
<dbReference type="Gene3D" id="3.90.79.10">
    <property type="entry name" value="Nucleoside Triphosphate Pyrophosphohydrolase"/>
    <property type="match status" value="1"/>
</dbReference>
<dbReference type="KEGG" id="mtun:MTUNDRAET4_4168"/>
<keyword evidence="7" id="KW-0464">Manganese</keyword>
<sequence length="220" mass="24172">MTDLLDERFAPTRVFAHIKGRLTFTIEPPGHDLVLSDPVIDDEVMAGQPTALALAPGARAAAVLVGLVAYPREVRVLLTQRAAGLRVHAGQIAFPGGKIESYDDSPAAAALREAHEEVGLPPAHVEPLGYLDPYVTGTGFRVIPVVARVEPHFDLRLNPGEVEDAFETPFAFLMDAANHSLHSREFDGKLRQFYAMPYGERYIWGITAGILRNLFERLYS</sequence>
<gene>
    <name evidence="9" type="primary">nudL</name>
    <name evidence="9" type="ORF">MTUNDRAET4_4168</name>
</gene>
<dbReference type="InterPro" id="IPR000086">
    <property type="entry name" value="NUDIX_hydrolase_dom"/>
</dbReference>
<comment type="cofactor">
    <cofactor evidence="1">
        <name>Mn(2+)</name>
        <dbReference type="ChEBI" id="CHEBI:29035"/>
    </cofactor>
</comment>
<evidence type="ECO:0000256" key="5">
    <source>
        <dbReference type="ARBA" id="ARBA00022801"/>
    </source>
</evidence>
<dbReference type="PANTHER" id="PTHR12992">
    <property type="entry name" value="NUDIX HYDROLASE"/>
    <property type="match status" value="1"/>
</dbReference>
<keyword evidence="4" id="KW-0479">Metal-binding</keyword>
<dbReference type="RefSeq" id="WP_244605912.1">
    <property type="nucleotide sequence ID" value="NZ_CP139089.1"/>
</dbReference>
<organism evidence="9 10">
    <name type="scientific">Methylocella tundrae</name>
    <dbReference type="NCBI Taxonomy" id="227605"/>
    <lineage>
        <taxon>Bacteria</taxon>
        <taxon>Pseudomonadati</taxon>
        <taxon>Pseudomonadota</taxon>
        <taxon>Alphaproteobacteria</taxon>
        <taxon>Hyphomicrobiales</taxon>
        <taxon>Beijerinckiaceae</taxon>
        <taxon>Methylocella</taxon>
    </lineage>
</organism>
<protein>
    <submittedName>
        <fullName evidence="9">Uncharacterized Nudix hydrolase NudL</fullName>
        <ecNumber evidence="9">3.6.1.-</ecNumber>
    </submittedName>
</protein>
<evidence type="ECO:0000256" key="6">
    <source>
        <dbReference type="ARBA" id="ARBA00022842"/>
    </source>
</evidence>
<evidence type="ECO:0000259" key="8">
    <source>
        <dbReference type="PROSITE" id="PS51462"/>
    </source>
</evidence>
<comment type="cofactor">
    <cofactor evidence="2">
        <name>Mg(2+)</name>
        <dbReference type="ChEBI" id="CHEBI:18420"/>
    </cofactor>
</comment>
<dbReference type="PANTHER" id="PTHR12992:SF11">
    <property type="entry name" value="MITOCHONDRIAL COENZYME A DIPHOSPHATASE NUDT8"/>
    <property type="match status" value="1"/>
</dbReference>
<dbReference type="EC" id="3.6.1.-" evidence="9"/>
<accession>A0A4U8Z661</accession>
<reference evidence="9 10" key="1">
    <citation type="submission" date="2019-03" db="EMBL/GenBank/DDBJ databases">
        <authorList>
            <person name="Kox A.R. M."/>
        </authorList>
    </citation>
    <scope>NUCLEOTIDE SEQUENCE [LARGE SCALE GENOMIC DNA]</scope>
    <source>
        <strain evidence="9">MTUNDRAET4 annotated genome</strain>
    </source>
</reference>
<dbReference type="SUPFAM" id="SSF55811">
    <property type="entry name" value="Nudix"/>
    <property type="match status" value="1"/>
</dbReference>
<dbReference type="Pfam" id="PF00293">
    <property type="entry name" value="NUDIX"/>
    <property type="match status" value="1"/>
</dbReference>
<dbReference type="InterPro" id="IPR045121">
    <property type="entry name" value="CoAse"/>
</dbReference>
<keyword evidence="5 9" id="KW-0378">Hydrolase</keyword>
<dbReference type="CDD" id="cd03426">
    <property type="entry name" value="NUDIX_CoAse_Nudt7"/>
    <property type="match status" value="1"/>
</dbReference>
<dbReference type="GO" id="GO:0030145">
    <property type="term" value="F:manganese ion binding"/>
    <property type="evidence" value="ECO:0007669"/>
    <property type="project" value="InterPro"/>
</dbReference>
<dbReference type="Proteomes" id="UP000294360">
    <property type="component" value="Chromosome"/>
</dbReference>
<keyword evidence="6" id="KW-0460">Magnesium</keyword>
<comment type="similarity">
    <text evidence="3">Belongs to the Nudix hydrolase family. PCD1 subfamily.</text>
</comment>
<dbReference type="EMBL" id="LR536450">
    <property type="protein sequence ID" value="VFU11049.1"/>
    <property type="molecule type" value="Genomic_DNA"/>
</dbReference>
<name>A0A4U8Z661_METTU</name>
<evidence type="ECO:0000313" key="10">
    <source>
        <dbReference type="Proteomes" id="UP000294360"/>
    </source>
</evidence>
<proteinExistence type="inferred from homology"/>
<evidence type="ECO:0000256" key="1">
    <source>
        <dbReference type="ARBA" id="ARBA00001936"/>
    </source>
</evidence>
<dbReference type="PROSITE" id="PS51462">
    <property type="entry name" value="NUDIX"/>
    <property type="match status" value="1"/>
</dbReference>
<dbReference type="NCBIfam" id="NF007980">
    <property type="entry name" value="PRK10707.1"/>
    <property type="match status" value="1"/>
</dbReference>
<dbReference type="PROSITE" id="PS01293">
    <property type="entry name" value="NUDIX_COA"/>
    <property type="match status" value="1"/>
</dbReference>
<dbReference type="GO" id="GO:0010945">
    <property type="term" value="F:coenzyme A diphosphatase activity"/>
    <property type="evidence" value="ECO:0007669"/>
    <property type="project" value="InterPro"/>
</dbReference>
<evidence type="ECO:0000256" key="7">
    <source>
        <dbReference type="ARBA" id="ARBA00023211"/>
    </source>
</evidence>
<feature type="domain" description="Nudix hydrolase" evidence="8">
    <location>
        <begin position="58"/>
        <end position="194"/>
    </location>
</feature>
<dbReference type="GO" id="GO:0009132">
    <property type="term" value="P:nucleoside diphosphate metabolic process"/>
    <property type="evidence" value="ECO:0007669"/>
    <property type="project" value="InterPro"/>
</dbReference>
<evidence type="ECO:0000256" key="4">
    <source>
        <dbReference type="ARBA" id="ARBA00022723"/>
    </source>
</evidence>
<dbReference type="InterPro" id="IPR000059">
    <property type="entry name" value="NUDIX_hydrolase_NudL_CS"/>
</dbReference>
<dbReference type="AlphaFoldDB" id="A0A4U8Z661"/>